<dbReference type="OrthoDB" id="9803968at2"/>
<dbReference type="SUPFAM" id="SSF56801">
    <property type="entry name" value="Acetyl-CoA synthetase-like"/>
    <property type="match status" value="1"/>
</dbReference>
<keyword evidence="4" id="KW-1185">Reference proteome</keyword>
<evidence type="ECO:0000259" key="2">
    <source>
        <dbReference type="Pfam" id="PF13193"/>
    </source>
</evidence>
<reference evidence="3 4" key="1">
    <citation type="submission" date="2018-12" db="EMBL/GenBank/DDBJ databases">
        <title>Draft genome sequence of Embleya hyalina NBRC 13850T.</title>
        <authorList>
            <person name="Komaki H."/>
            <person name="Hosoyama A."/>
            <person name="Kimura A."/>
            <person name="Ichikawa N."/>
            <person name="Tamura T."/>
        </authorList>
    </citation>
    <scope>NUCLEOTIDE SEQUENCE [LARGE SCALE GENOMIC DNA]</scope>
    <source>
        <strain evidence="3 4">NBRC 13850</strain>
    </source>
</reference>
<dbReference type="EMBL" id="BIFH01000013">
    <property type="protein sequence ID" value="GCD93169.1"/>
    <property type="molecule type" value="Genomic_DNA"/>
</dbReference>
<feature type="domain" description="AMP-dependent synthetase/ligase" evidence="1">
    <location>
        <begin position="34"/>
        <end position="386"/>
    </location>
</feature>
<dbReference type="GO" id="GO:0016877">
    <property type="term" value="F:ligase activity, forming carbon-sulfur bonds"/>
    <property type="evidence" value="ECO:0007669"/>
    <property type="project" value="UniProtKB-ARBA"/>
</dbReference>
<dbReference type="Proteomes" id="UP000286931">
    <property type="component" value="Unassembled WGS sequence"/>
</dbReference>
<dbReference type="PROSITE" id="PS00455">
    <property type="entry name" value="AMP_BINDING"/>
    <property type="match status" value="1"/>
</dbReference>
<dbReference type="AlphaFoldDB" id="A0A401YF05"/>
<dbReference type="Gene3D" id="3.30.300.30">
    <property type="match status" value="1"/>
</dbReference>
<dbReference type="InterPro" id="IPR025110">
    <property type="entry name" value="AMP-bd_C"/>
</dbReference>
<dbReference type="Pfam" id="PF00501">
    <property type="entry name" value="AMP-binding"/>
    <property type="match status" value="1"/>
</dbReference>
<name>A0A401YF05_9ACTN</name>
<dbReference type="PANTHER" id="PTHR43767:SF7">
    <property type="entry name" value="MEDIUM_LONG-CHAIN-FATTY-ACID--COA LIGASE FADD8"/>
    <property type="match status" value="1"/>
</dbReference>
<comment type="caution">
    <text evidence="3">The sequence shown here is derived from an EMBL/GenBank/DDBJ whole genome shotgun (WGS) entry which is preliminary data.</text>
</comment>
<evidence type="ECO:0000259" key="1">
    <source>
        <dbReference type="Pfam" id="PF00501"/>
    </source>
</evidence>
<dbReference type="PANTHER" id="PTHR43767">
    <property type="entry name" value="LONG-CHAIN-FATTY-ACID--COA LIGASE"/>
    <property type="match status" value="1"/>
</dbReference>
<dbReference type="InterPro" id="IPR042099">
    <property type="entry name" value="ANL_N_sf"/>
</dbReference>
<proteinExistence type="predicted"/>
<dbReference type="InterPro" id="IPR045851">
    <property type="entry name" value="AMP-bd_C_sf"/>
</dbReference>
<feature type="domain" description="AMP-binding enzyme C-terminal" evidence="2">
    <location>
        <begin position="437"/>
        <end position="512"/>
    </location>
</feature>
<dbReference type="Pfam" id="PF13193">
    <property type="entry name" value="AMP-binding_C"/>
    <property type="match status" value="1"/>
</dbReference>
<organism evidence="3 4">
    <name type="scientific">Embleya hyalina</name>
    <dbReference type="NCBI Taxonomy" id="516124"/>
    <lineage>
        <taxon>Bacteria</taxon>
        <taxon>Bacillati</taxon>
        <taxon>Actinomycetota</taxon>
        <taxon>Actinomycetes</taxon>
        <taxon>Kitasatosporales</taxon>
        <taxon>Streptomycetaceae</taxon>
        <taxon>Embleya</taxon>
    </lineage>
</organism>
<accession>A0A401YF05</accession>
<dbReference type="Gene3D" id="3.40.50.12780">
    <property type="entry name" value="N-terminal domain of ligase-like"/>
    <property type="match status" value="1"/>
</dbReference>
<gene>
    <name evidence="3" type="primary">fadD8</name>
    <name evidence="3" type="ORF">EHYA_00812</name>
</gene>
<dbReference type="InterPro" id="IPR050237">
    <property type="entry name" value="ATP-dep_AMP-bd_enzyme"/>
</dbReference>
<evidence type="ECO:0000313" key="4">
    <source>
        <dbReference type="Proteomes" id="UP000286931"/>
    </source>
</evidence>
<evidence type="ECO:0000313" key="3">
    <source>
        <dbReference type="EMBL" id="GCD93169.1"/>
    </source>
</evidence>
<protein>
    <submittedName>
        <fullName evidence="3">Acyl-CoA synthetase</fullName>
    </submittedName>
</protein>
<sequence length="531" mass="56702">MSHHLSGHGAAASAAATTASSGVTLGDLIIQALGRHGSSEAFVAGARRLTYAHVRDLLSRYVAALAQRGVGLGVGVTMLGPNMPESWIVQAATYLLGGRFTGLQTLASATDHITVCEDAEATVLVVTAPLEEHGRHILAEVDSLRHLMVIPAAGGPPEGEPPAVRSLDRGPATETDVAWLQYTGGTTGRPKGVMQPHRSMVQMVYAHMADFEQPHLPRYLAAAPLTHAAGLAVIPTLLRGGTVVIEQGFEPGRFLDVIEAEHINCVNGLPTMIYTLLDQERPETRDLSSLEVVWYATGPMSPMRLAEARERIGPVFSQIYGQTESAGIGTVLTKAAHETASLEQLASCGRPVVGNRIRLIDDDGNDVPLGEVGEIAMRSRGVMQGYKNLPHETEVALEGGWLHTGDLARQDAEGLIYIVDRKKDMIISGGFNIYAGEVEAVLTAHPSVGSAAVIGVPDSRWGEIVTAFVVPRPGRRVDVPALQSHVKQVKGSMYAPKKVVVVDSLPTTPVGKIDKKRLRAPFWADSPRNVH</sequence>
<dbReference type="RefSeq" id="WP_126635432.1">
    <property type="nucleotide sequence ID" value="NZ_BIFH01000013.1"/>
</dbReference>
<dbReference type="InterPro" id="IPR020845">
    <property type="entry name" value="AMP-binding_CS"/>
</dbReference>
<dbReference type="InterPro" id="IPR000873">
    <property type="entry name" value="AMP-dep_synth/lig_dom"/>
</dbReference>